<dbReference type="PROSITE" id="PS50158">
    <property type="entry name" value="ZF_CCHC"/>
    <property type="match status" value="1"/>
</dbReference>
<gene>
    <name evidence="4" type="ORF">N0F65_002822</name>
</gene>
<feature type="compositionally biased region" description="Basic and acidic residues" evidence="2">
    <location>
        <begin position="15"/>
        <end position="25"/>
    </location>
</feature>
<keyword evidence="1" id="KW-0863">Zinc-finger</keyword>
<name>A0AAV2ZBK7_9STRA</name>
<protein>
    <recommendedName>
        <fullName evidence="3">CCHC-type domain-containing protein</fullName>
    </recommendedName>
</protein>
<comment type="caution">
    <text evidence="4">The sequence shown here is derived from an EMBL/GenBank/DDBJ whole genome shotgun (WGS) entry which is preliminary data.</text>
</comment>
<feature type="region of interest" description="Disordered" evidence="2">
    <location>
        <begin position="15"/>
        <end position="58"/>
    </location>
</feature>
<organism evidence="4 5">
    <name type="scientific">Lagenidium giganteum</name>
    <dbReference type="NCBI Taxonomy" id="4803"/>
    <lineage>
        <taxon>Eukaryota</taxon>
        <taxon>Sar</taxon>
        <taxon>Stramenopiles</taxon>
        <taxon>Oomycota</taxon>
        <taxon>Peronosporomycetes</taxon>
        <taxon>Pythiales</taxon>
        <taxon>Pythiaceae</taxon>
    </lineage>
</organism>
<evidence type="ECO:0000256" key="2">
    <source>
        <dbReference type="SAM" id="MobiDB-lite"/>
    </source>
</evidence>
<dbReference type="AlphaFoldDB" id="A0AAV2ZBK7"/>
<evidence type="ECO:0000259" key="3">
    <source>
        <dbReference type="PROSITE" id="PS50158"/>
    </source>
</evidence>
<dbReference type="InterPro" id="IPR001878">
    <property type="entry name" value="Znf_CCHC"/>
</dbReference>
<dbReference type="Gene3D" id="4.10.60.10">
    <property type="entry name" value="Zinc finger, CCHC-type"/>
    <property type="match status" value="1"/>
</dbReference>
<dbReference type="Proteomes" id="UP001146120">
    <property type="component" value="Unassembled WGS sequence"/>
</dbReference>
<feature type="compositionally biased region" description="Low complexity" evidence="2">
    <location>
        <begin position="34"/>
        <end position="51"/>
    </location>
</feature>
<evidence type="ECO:0000313" key="5">
    <source>
        <dbReference type="Proteomes" id="UP001146120"/>
    </source>
</evidence>
<sequence length="109" mass="12615">MADLKEKLIGAYEKKETKETDERAFRAGIRKSTNNNQNGRTQQQQKQPNKTRNNDERSLFEWKEKCYTCKGMGHKQKDCPSKKKGSRGKRTNNDDDEVLFSAGIDKCAR</sequence>
<dbReference type="EMBL" id="DAKRPA010000019">
    <property type="protein sequence ID" value="DBA03414.1"/>
    <property type="molecule type" value="Genomic_DNA"/>
</dbReference>
<dbReference type="SMART" id="SM00343">
    <property type="entry name" value="ZnF_C2HC"/>
    <property type="match status" value="1"/>
</dbReference>
<dbReference type="GO" id="GO:0003676">
    <property type="term" value="F:nucleic acid binding"/>
    <property type="evidence" value="ECO:0007669"/>
    <property type="project" value="InterPro"/>
</dbReference>
<feature type="domain" description="CCHC-type" evidence="3">
    <location>
        <begin position="65"/>
        <end position="81"/>
    </location>
</feature>
<keyword evidence="5" id="KW-1185">Reference proteome</keyword>
<keyword evidence="1" id="KW-0479">Metal-binding</keyword>
<dbReference type="GO" id="GO:0008270">
    <property type="term" value="F:zinc ion binding"/>
    <property type="evidence" value="ECO:0007669"/>
    <property type="project" value="UniProtKB-KW"/>
</dbReference>
<proteinExistence type="predicted"/>
<reference evidence="4" key="1">
    <citation type="submission" date="2022-11" db="EMBL/GenBank/DDBJ databases">
        <authorList>
            <person name="Morgan W.R."/>
            <person name="Tartar A."/>
        </authorList>
    </citation>
    <scope>NUCLEOTIDE SEQUENCE</scope>
    <source>
        <strain evidence="4">ARSEF 373</strain>
    </source>
</reference>
<keyword evidence="1" id="KW-0862">Zinc</keyword>
<reference evidence="4" key="2">
    <citation type="journal article" date="2023" name="Microbiol Resour">
        <title>Decontamination and Annotation of the Draft Genome Sequence of the Oomycete Lagenidium giganteum ARSEF 373.</title>
        <authorList>
            <person name="Morgan W.R."/>
            <person name="Tartar A."/>
        </authorList>
    </citation>
    <scope>NUCLEOTIDE SEQUENCE</scope>
    <source>
        <strain evidence="4">ARSEF 373</strain>
    </source>
</reference>
<dbReference type="InterPro" id="IPR036875">
    <property type="entry name" value="Znf_CCHC_sf"/>
</dbReference>
<evidence type="ECO:0000313" key="4">
    <source>
        <dbReference type="EMBL" id="DBA03414.1"/>
    </source>
</evidence>
<dbReference type="SUPFAM" id="SSF57756">
    <property type="entry name" value="Retrovirus zinc finger-like domains"/>
    <property type="match status" value="1"/>
</dbReference>
<evidence type="ECO:0000256" key="1">
    <source>
        <dbReference type="PROSITE-ProRule" id="PRU00047"/>
    </source>
</evidence>
<feature type="region of interest" description="Disordered" evidence="2">
    <location>
        <begin position="71"/>
        <end position="109"/>
    </location>
</feature>
<dbReference type="Pfam" id="PF00098">
    <property type="entry name" value="zf-CCHC"/>
    <property type="match status" value="1"/>
</dbReference>
<accession>A0AAV2ZBK7</accession>